<dbReference type="EMBL" id="BORR01000001">
    <property type="protein sequence ID" value="GIO35423.1"/>
    <property type="molecule type" value="Genomic_DNA"/>
</dbReference>
<dbReference type="RefSeq" id="WP_212937848.1">
    <property type="nucleotide sequence ID" value="NZ_BORR01000001.1"/>
</dbReference>
<reference evidence="2 3" key="1">
    <citation type="submission" date="2021-03" db="EMBL/GenBank/DDBJ databases">
        <title>Antimicrobial resistance genes in bacteria isolated from Japanese honey, and their potential for conferring macrolide and lincosamide resistance in the American foulbrood pathogen Paenibacillus larvae.</title>
        <authorList>
            <person name="Okamoto M."/>
            <person name="Kumagai M."/>
            <person name="Kanamori H."/>
            <person name="Takamatsu D."/>
        </authorList>
    </citation>
    <scope>NUCLEOTIDE SEQUENCE [LARGE SCALE GENOMIC DNA]</scope>
    <source>
        <strain evidence="2 3">J41TS12</strain>
    </source>
</reference>
<accession>A0A919XPY9</accession>
<keyword evidence="3" id="KW-1185">Reference proteome</keyword>
<feature type="transmembrane region" description="Helical" evidence="1">
    <location>
        <begin position="9"/>
        <end position="29"/>
    </location>
</feature>
<name>A0A919XPY9_9BACL</name>
<keyword evidence="1" id="KW-0812">Transmembrane</keyword>
<dbReference type="AlphaFoldDB" id="A0A919XPY9"/>
<evidence type="ECO:0000313" key="2">
    <source>
        <dbReference type="EMBL" id="GIO35423.1"/>
    </source>
</evidence>
<evidence type="ECO:0000256" key="1">
    <source>
        <dbReference type="SAM" id="Phobius"/>
    </source>
</evidence>
<keyword evidence="1" id="KW-1133">Transmembrane helix</keyword>
<sequence>MKIYNKKGLVVGIIFTAFGVFNFIFNIISPEEFLPKQVKDMTFAVLSILIGIGSFIRAFSKQATREDLIKDNDEKNRLLTLRTKSLTLKILYGCLIVSTIGGVVGYKLTANTAWIPVYTVSAILLGFLVLVELIVSIYYERRM</sequence>
<feature type="transmembrane region" description="Helical" evidence="1">
    <location>
        <begin position="115"/>
        <end position="139"/>
    </location>
</feature>
<evidence type="ECO:0000313" key="3">
    <source>
        <dbReference type="Proteomes" id="UP000681162"/>
    </source>
</evidence>
<feature type="transmembrane region" description="Helical" evidence="1">
    <location>
        <begin position="41"/>
        <end position="60"/>
    </location>
</feature>
<comment type="caution">
    <text evidence="2">The sequence shown here is derived from an EMBL/GenBank/DDBJ whole genome shotgun (WGS) entry which is preliminary data.</text>
</comment>
<feature type="transmembrane region" description="Helical" evidence="1">
    <location>
        <begin position="90"/>
        <end position="109"/>
    </location>
</feature>
<proteinExistence type="predicted"/>
<dbReference type="Proteomes" id="UP000681162">
    <property type="component" value="Unassembled WGS sequence"/>
</dbReference>
<protein>
    <submittedName>
        <fullName evidence="2">Uncharacterized protein</fullName>
    </submittedName>
</protein>
<keyword evidence="1" id="KW-0472">Membrane</keyword>
<gene>
    <name evidence="2" type="ORF">J41TS12_02840</name>
</gene>
<organism evidence="2 3">
    <name type="scientific">Paenibacillus antibioticophila</name>
    <dbReference type="NCBI Taxonomy" id="1274374"/>
    <lineage>
        <taxon>Bacteria</taxon>
        <taxon>Bacillati</taxon>
        <taxon>Bacillota</taxon>
        <taxon>Bacilli</taxon>
        <taxon>Bacillales</taxon>
        <taxon>Paenibacillaceae</taxon>
        <taxon>Paenibacillus</taxon>
    </lineage>
</organism>